<dbReference type="GO" id="GO:0000724">
    <property type="term" value="P:double-strand break repair via homologous recombination"/>
    <property type="evidence" value="ECO:0007669"/>
    <property type="project" value="InterPro"/>
</dbReference>
<evidence type="ECO:0000256" key="2">
    <source>
        <dbReference type="ARBA" id="ARBA00022763"/>
    </source>
</evidence>
<gene>
    <name evidence="9" type="ORF">Cgig2_006528</name>
</gene>
<dbReference type="Proteomes" id="UP001153076">
    <property type="component" value="Unassembled WGS sequence"/>
</dbReference>
<dbReference type="AlphaFoldDB" id="A0A9Q1GVF6"/>
<dbReference type="EMBL" id="JAKOGI010001230">
    <property type="protein sequence ID" value="KAJ8426853.1"/>
    <property type="molecule type" value="Genomic_DNA"/>
</dbReference>
<dbReference type="GO" id="GO:0003677">
    <property type="term" value="F:DNA binding"/>
    <property type="evidence" value="ECO:0007669"/>
    <property type="project" value="UniProtKB-KW"/>
</dbReference>
<evidence type="ECO:0000256" key="4">
    <source>
        <dbReference type="ARBA" id="ARBA00023172"/>
    </source>
</evidence>
<keyword evidence="2" id="KW-0227">DNA damage</keyword>
<evidence type="ECO:0000256" key="5">
    <source>
        <dbReference type="ARBA" id="ARBA00023204"/>
    </source>
</evidence>
<dbReference type="Pfam" id="PF09169">
    <property type="entry name" value="BRCA-2_helical"/>
    <property type="match status" value="1"/>
</dbReference>
<keyword evidence="10" id="KW-1185">Reference proteome</keyword>
<dbReference type="InterPro" id="IPR036315">
    <property type="entry name" value="BRCA2_hlx_sf"/>
</dbReference>
<evidence type="ECO:0000313" key="9">
    <source>
        <dbReference type="EMBL" id="KAJ8426853.1"/>
    </source>
</evidence>
<dbReference type="SUPFAM" id="SSF81872">
    <property type="entry name" value="BRCA2 helical domain"/>
    <property type="match status" value="1"/>
</dbReference>
<evidence type="ECO:0000256" key="3">
    <source>
        <dbReference type="ARBA" id="ARBA00023125"/>
    </source>
</evidence>
<dbReference type="PANTHER" id="PTHR11289">
    <property type="entry name" value="BREAST CANCER TYPE 2 SUSCEPTIBILITY PROTEIN BRCA2"/>
    <property type="match status" value="1"/>
</dbReference>
<dbReference type="FunFam" id="2.40.50.140:FF:000262">
    <property type="entry name" value="Protein BREAST CANCER SUSCEPTIBILITY 2 homolog B"/>
    <property type="match status" value="1"/>
</dbReference>
<reference evidence="9" key="1">
    <citation type="submission" date="2022-04" db="EMBL/GenBank/DDBJ databases">
        <title>Carnegiea gigantea Genome sequencing and assembly v2.</title>
        <authorList>
            <person name="Copetti D."/>
            <person name="Sanderson M.J."/>
            <person name="Burquez A."/>
            <person name="Wojciechowski M.F."/>
        </authorList>
    </citation>
    <scope>NUCLEOTIDE SEQUENCE</scope>
    <source>
        <strain evidence="9">SGP5-SGP5p</strain>
        <tissue evidence="9">Aerial part</tissue>
    </source>
</reference>
<dbReference type="PANTHER" id="PTHR11289:SF0">
    <property type="entry name" value="BREAST CANCER TYPE 2 SUSCEPTIBILITY PROTEIN"/>
    <property type="match status" value="1"/>
</dbReference>
<accession>A0A9Q1GVF6</accession>
<feature type="domain" description="Breast cancer type 2 susceptibility protein helical" evidence="8">
    <location>
        <begin position="586"/>
        <end position="634"/>
    </location>
</feature>
<keyword evidence="3" id="KW-0238">DNA-binding</keyword>
<dbReference type="InterPro" id="IPR015525">
    <property type="entry name" value="BRCA2"/>
</dbReference>
<dbReference type="PROSITE" id="PS50138">
    <property type="entry name" value="BRCA2_REPEAT"/>
    <property type="match status" value="2"/>
</dbReference>
<keyword evidence="5" id="KW-0234">DNA repair</keyword>
<dbReference type="InterPro" id="IPR015252">
    <property type="entry name" value="BRCA2_hlx"/>
</dbReference>
<feature type="compositionally biased region" description="Low complexity" evidence="6">
    <location>
        <begin position="89"/>
        <end position="99"/>
    </location>
</feature>
<keyword evidence="4" id="KW-0233">DNA recombination</keyword>
<organism evidence="9 10">
    <name type="scientific">Carnegiea gigantea</name>
    <dbReference type="NCBI Taxonomy" id="171969"/>
    <lineage>
        <taxon>Eukaryota</taxon>
        <taxon>Viridiplantae</taxon>
        <taxon>Streptophyta</taxon>
        <taxon>Embryophyta</taxon>
        <taxon>Tracheophyta</taxon>
        <taxon>Spermatophyta</taxon>
        <taxon>Magnoliopsida</taxon>
        <taxon>eudicotyledons</taxon>
        <taxon>Gunneridae</taxon>
        <taxon>Pentapetalae</taxon>
        <taxon>Caryophyllales</taxon>
        <taxon>Cactineae</taxon>
        <taxon>Cactaceae</taxon>
        <taxon>Cactoideae</taxon>
        <taxon>Echinocereeae</taxon>
        <taxon>Carnegiea</taxon>
    </lineage>
</organism>
<evidence type="ECO:0000259" key="8">
    <source>
        <dbReference type="Pfam" id="PF09169"/>
    </source>
</evidence>
<feature type="compositionally biased region" description="Basic and acidic residues" evidence="6">
    <location>
        <begin position="161"/>
        <end position="170"/>
    </location>
</feature>
<feature type="compositionally biased region" description="Polar residues" evidence="6">
    <location>
        <begin position="115"/>
        <end position="125"/>
    </location>
</feature>
<feature type="domain" description="BRCA2 OB1" evidence="7">
    <location>
        <begin position="638"/>
        <end position="760"/>
    </location>
</feature>
<comment type="caution">
    <text evidence="9">The sequence shown here is derived from an EMBL/GenBank/DDBJ whole genome shotgun (WGS) entry which is preliminary data.</text>
</comment>
<dbReference type="SUPFAM" id="SSF81878">
    <property type="entry name" value="BRCA2 tower domain"/>
    <property type="match status" value="1"/>
</dbReference>
<dbReference type="GO" id="GO:0006355">
    <property type="term" value="P:regulation of DNA-templated transcription"/>
    <property type="evidence" value="ECO:0007669"/>
    <property type="project" value="TreeGrafter"/>
</dbReference>
<evidence type="ECO:0000259" key="7">
    <source>
        <dbReference type="Pfam" id="PF09103"/>
    </source>
</evidence>
<evidence type="ECO:0008006" key="11">
    <source>
        <dbReference type="Google" id="ProtNLM"/>
    </source>
</evidence>
<protein>
    <recommendedName>
        <fullName evidence="11">Tower domain-containing protein</fullName>
    </recommendedName>
</protein>
<dbReference type="Pfam" id="PF00634">
    <property type="entry name" value="BRCA2"/>
    <property type="match status" value="2"/>
</dbReference>
<dbReference type="InterPro" id="IPR012340">
    <property type="entry name" value="NA-bd_OB-fold"/>
</dbReference>
<sequence length="1144" mass="125916">MTTSTWQMIPDAGGNFRWELSSTEAPEPNQLHDSLPSSLPSFEDVLLQGCSLIVEDSGSDSDSGQSNVRRTPIVRTPSRNSVRLRKSSIAKASSLLSDDYGGNNHTGEQCGKGNGFSSPNSMFQTGSGKKVSVSSAGILRAKALLGVQDNDDNCTFQGFEPPKKKSDGNDRNGCGMPSREVVKNAVGTENSPLFAEVPFHSEINASGKESDSMLGGEFVQPEIYGSTTKMPPVKFHTAGGRSISVSNEALQRARSLLGDPDMDAFSNEGDAGASMFSFLRNGNADGNPFNRVNNTDSSVSRGTFERRQQNPQKFVSPVRSSFKRKHLGATAEAMDSGTNLISKFDAEASIQRSNGRASGVKGPSYEKTFVPDKTVQLSVSNGLGSDIHVLNRPSGEALADITNAMGIDSAAKKRTTLELKRLGRRSSVSPFKMPRSSKFSTPLNCNLSSAPTGESVQCLRGSGKILVAIQPNKPFIYSGPPNNVSEASYSRKRVSTRYPSQLSRTYVKEFFKVPPVHPNMEHIPEQVRLINPGNSEKYMFYDGSQWIGVEAFYHMLAQSGASMQHASKEYYDSNLPISSVAKLRWMWVANHYKWIVWKLASYERCYSAKLMKKFLTISNVLEELKYRYEREVNHGQHSSIKRILEGDASPSSMMVLCVSAACLAFESETPSANGTRKGSIAGVQLSDGWYSINAQLDVLLSKHLGSGKLFVGQKLRICGASLNGWNGPVSPLETSPTVSLLLHINGTYRANWADRLGFCRGACAPLAFRSIKSDGGPIPRTLVGVTRVYPVLYRERLRSGGFIVRSEKLEAAVAELYDQRRSNLIEGIVLDFQKSGNDSYIADDHDNEEGARILKMLESVAEPEFLMAEMRVEQLTSLTMYQAKLEARRQSDMQRVIEKALEDAGLHAREVTPFMRVRVVGLKSKVQNRGEDPREGLIRIWNPTEKQMLDLAEGQAYTISGLVPLHSDFNVLHLEARGSSTKWEPLTKNQEESFVPFFIPRKLVSLSRIGEVLLSSEFDTVGLVVHVGPEYIAGQQKKQWAFVTDGSLCHSQTEVSTITILAISFCSPCSENDTISPFNFNLVGSIVGFCNLVKRARDHANRMWVADATENATCYLNSDHPSCCHLKDAFALVKRWQQSSSKVK</sequence>
<feature type="region of interest" description="Disordered" evidence="6">
    <location>
        <begin position="156"/>
        <end position="176"/>
    </location>
</feature>
<dbReference type="Gene3D" id="2.40.50.140">
    <property type="entry name" value="Nucleic acid-binding proteins"/>
    <property type="match status" value="4"/>
</dbReference>
<dbReference type="OrthoDB" id="21095at2759"/>
<dbReference type="SUPFAM" id="SSF50249">
    <property type="entry name" value="Nucleic acid-binding proteins"/>
    <property type="match status" value="3"/>
</dbReference>
<dbReference type="InterPro" id="IPR015187">
    <property type="entry name" value="BRCA2_OB_1"/>
</dbReference>
<evidence type="ECO:0000313" key="10">
    <source>
        <dbReference type="Proteomes" id="UP001153076"/>
    </source>
</evidence>
<evidence type="ECO:0000256" key="1">
    <source>
        <dbReference type="ARBA" id="ARBA00022737"/>
    </source>
</evidence>
<proteinExistence type="predicted"/>
<keyword evidence="1" id="KW-0677">Repeat</keyword>
<dbReference type="InterPro" id="IPR002093">
    <property type="entry name" value="BRCA2_repeat"/>
</dbReference>
<dbReference type="Pfam" id="PF09103">
    <property type="entry name" value="BRCA-2_OB1"/>
    <property type="match status" value="1"/>
</dbReference>
<name>A0A9Q1GVF6_9CARY</name>
<dbReference type="CDD" id="cd04493">
    <property type="entry name" value="BRCA2DBD_OB1"/>
    <property type="match status" value="1"/>
</dbReference>
<evidence type="ECO:0000256" key="6">
    <source>
        <dbReference type="SAM" id="MobiDB-lite"/>
    </source>
</evidence>
<feature type="region of interest" description="Disordered" evidence="6">
    <location>
        <begin position="56"/>
        <end position="128"/>
    </location>
</feature>